<proteinExistence type="predicted"/>
<comment type="caution">
    <text evidence="1">The sequence shown here is derived from an EMBL/GenBank/DDBJ whole genome shotgun (WGS) entry which is preliminary data.</text>
</comment>
<dbReference type="EMBL" id="AUZY01000471">
    <property type="protein sequence ID" value="EQD78619.1"/>
    <property type="molecule type" value="Genomic_DNA"/>
</dbReference>
<accession>T1DB21</accession>
<protein>
    <submittedName>
        <fullName evidence="1">Protein containing DUF1059</fullName>
    </submittedName>
</protein>
<dbReference type="AlphaFoldDB" id="T1DB21"/>
<reference evidence="1" key="1">
    <citation type="submission" date="2013-08" db="EMBL/GenBank/DDBJ databases">
        <authorList>
            <person name="Mendez C."/>
            <person name="Richter M."/>
            <person name="Ferrer M."/>
            <person name="Sanchez J."/>
        </authorList>
    </citation>
    <scope>NUCLEOTIDE SEQUENCE</scope>
</reference>
<evidence type="ECO:0000313" key="1">
    <source>
        <dbReference type="EMBL" id="EQD78619.1"/>
    </source>
</evidence>
<name>T1DB21_9ZZZZ</name>
<gene>
    <name evidence="1" type="ORF">B1B_00618</name>
</gene>
<organism evidence="1">
    <name type="scientific">mine drainage metagenome</name>
    <dbReference type="NCBI Taxonomy" id="410659"/>
    <lineage>
        <taxon>unclassified sequences</taxon>
        <taxon>metagenomes</taxon>
        <taxon>ecological metagenomes</taxon>
    </lineage>
</organism>
<reference evidence="1" key="2">
    <citation type="journal article" date="2014" name="ISME J.">
        <title>Microbial stratification in low pH oxic and suboxic macroscopic growths along an acid mine drainage.</title>
        <authorList>
            <person name="Mendez-Garcia C."/>
            <person name="Mesa V."/>
            <person name="Sprenger R.R."/>
            <person name="Richter M."/>
            <person name="Diez M.S."/>
            <person name="Solano J."/>
            <person name="Bargiela R."/>
            <person name="Golyshina O.V."/>
            <person name="Manteca A."/>
            <person name="Ramos J.L."/>
            <person name="Gallego J.R."/>
            <person name="Llorente I."/>
            <person name="Martins Dos Santos V.A."/>
            <person name="Jensen O.N."/>
            <person name="Pelaez A.I."/>
            <person name="Sanchez J."/>
            <person name="Ferrer M."/>
        </authorList>
    </citation>
    <scope>NUCLEOTIDE SEQUENCE</scope>
</reference>
<sequence length="59" mass="6413">MAKKTYACKDIGMQCGFTAEAANEQDLMQKIAKHAKEAHGMNRIDDATMKKVKAAIKGA</sequence>
<dbReference type="InterPro" id="IPR009409">
    <property type="entry name" value="DUF1059"/>
</dbReference>
<dbReference type="Pfam" id="PF06348">
    <property type="entry name" value="DUF1059"/>
    <property type="match status" value="1"/>
</dbReference>